<dbReference type="GO" id="GO:0042073">
    <property type="term" value="P:intraciliary transport"/>
    <property type="evidence" value="ECO:0007669"/>
    <property type="project" value="TreeGrafter"/>
</dbReference>
<dbReference type="Ensembl" id="ENSVURT00010006827.1">
    <property type="protein sequence ID" value="ENSVURP00010006039.1"/>
    <property type="gene ID" value="ENSVURG00010004685.1"/>
</dbReference>
<feature type="coiled-coil region" evidence="3">
    <location>
        <begin position="114"/>
        <end position="190"/>
    </location>
</feature>
<feature type="compositionally biased region" description="Basic and acidic residues" evidence="4">
    <location>
        <begin position="383"/>
        <end position="393"/>
    </location>
</feature>
<dbReference type="Proteomes" id="UP000314987">
    <property type="component" value="Unassembled WGS sequence"/>
</dbReference>
<keyword evidence="2 3" id="KW-0175">Coiled coil</keyword>
<organism evidence="6 7">
    <name type="scientific">Vombatus ursinus</name>
    <name type="common">Common wombat</name>
    <dbReference type="NCBI Taxonomy" id="29139"/>
    <lineage>
        <taxon>Eukaryota</taxon>
        <taxon>Metazoa</taxon>
        <taxon>Chordata</taxon>
        <taxon>Craniata</taxon>
        <taxon>Vertebrata</taxon>
        <taxon>Euteleostomi</taxon>
        <taxon>Mammalia</taxon>
        <taxon>Metatheria</taxon>
        <taxon>Diprotodontia</taxon>
        <taxon>Vombatidae</taxon>
        <taxon>Vombatus</taxon>
    </lineage>
</organism>
<evidence type="ECO:0000256" key="1">
    <source>
        <dbReference type="ARBA" id="ARBA00010229"/>
    </source>
</evidence>
<feature type="region of interest" description="Disordered" evidence="4">
    <location>
        <begin position="338"/>
        <end position="393"/>
    </location>
</feature>
<dbReference type="GO" id="GO:0032391">
    <property type="term" value="C:photoreceptor connecting cilium"/>
    <property type="evidence" value="ECO:0007669"/>
    <property type="project" value="Ensembl"/>
</dbReference>
<feature type="region of interest" description="Disordered" evidence="4">
    <location>
        <begin position="549"/>
        <end position="580"/>
    </location>
</feature>
<dbReference type="GO" id="GO:0044877">
    <property type="term" value="F:protein-containing complex binding"/>
    <property type="evidence" value="ECO:0007669"/>
    <property type="project" value="Ensembl"/>
</dbReference>
<keyword evidence="7" id="KW-1185">Reference proteome</keyword>
<dbReference type="InterPro" id="IPR028933">
    <property type="entry name" value="Lebercilin_dom"/>
</dbReference>
<dbReference type="PANTHER" id="PTHR16650:SF10">
    <property type="entry name" value="LEBERCILIN"/>
    <property type="match status" value="1"/>
</dbReference>
<sequence>MEERTRSTDFNQDGYSEQERYSDTFCSDDFQSSFASTLSSTQKACCTPSVRKKGTKIHSSDSQVQHQAPRKISYKFPPNRRGFRMGCRSVSREPSQRDIDLLTKRVLSARLLKINELQNEVTELQFKLDELLKENKALKRLQYRQEKALNKFEDTENEISQLIVRHNNEIKALKERLRKSQEKERATDKKVKDTECELHRTKCSLKKLKMLSEAKHLPEREDLAKKLVLAENKLDDTEKKIKELSKNLELNTSSYQRQLHAEKKKSHDAQNENKVLQKELQQLCQKLREKERELDVKNIYSNRILKKTPKKDRDASPRKCVSVSHKITEICSSKGVQTSEYFQEDDLSSPASVSQDSPRPEEEELLTREPEDSEGEDEAETPSTEREEKLTKNEELCVIKQKAEILQDDWTKEDLKENQTESMILIEKEEKPRIETAIYHIENENSQKSEEEEEERLKKEMLLAKLNEIDREIQNSLNLRSSHSNLICPEKKSQSFRFSESTERLFNGFLNQDGSYISTNNDNQKKRSFWSPTSAPDFTFGSYVPSFGKTSERSSLLNQKSGIADLPRSTKDSGDLSTKKEKKANLMEQLFGASASSTISSKNSASSSLTNSKGDFDPLNVLPKDKGSRSKGQDEDDDFFLSEERSFNPNRHRPKHTNNRPAVKAVDSLEDEIEEVVLR</sequence>
<dbReference type="InterPro" id="IPR026188">
    <property type="entry name" value="Lebercilin-like"/>
</dbReference>
<feature type="domain" description="Lebercilin" evidence="5">
    <location>
        <begin position="103"/>
        <end position="294"/>
    </location>
</feature>
<dbReference type="AlphaFoldDB" id="A0A4X2K204"/>
<accession>A0A4X2K204</accession>
<dbReference type="PANTHER" id="PTHR16650">
    <property type="entry name" value="C21ORF13-RELATED"/>
    <property type="match status" value="1"/>
</dbReference>
<feature type="region of interest" description="Disordered" evidence="4">
    <location>
        <begin position="298"/>
        <end position="324"/>
    </location>
</feature>
<feature type="compositionally biased region" description="Basic and acidic residues" evidence="4">
    <location>
        <begin position="623"/>
        <end position="633"/>
    </location>
</feature>
<dbReference type="GeneTree" id="ENSGT00560000077266"/>
<evidence type="ECO:0000313" key="6">
    <source>
        <dbReference type="Ensembl" id="ENSVURP00010006039.1"/>
    </source>
</evidence>
<evidence type="ECO:0000256" key="3">
    <source>
        <dbReference type="SAM" id="Coils"/>
    </source>
</evidence>
<evidence type="ECO:0000256" key="4">
    <source>
        <dbReference type="SAM" id="MobiDB-lite"/>
    </source>
</evidence>
<feature type="compositionally biased region" description="Acidic residues" evidence="4">
    <location>
        <begin position="371"/>
        <end position="380"/>
    </location>
</feature>
<dbReference type="GO" id="GO:0005930">
    <property type="term" value="C:axoneme"/>
    <property type="evidence" value="ECO:0007669"/>
    <property type="project" value="TreeGrafter"/>
</dbReference>
<dbReference type="GO" id="GO:0005739">
    <property type="term" value="C:mitochondrion"/>
    <property type="evidence" value="ECO:0007669"/>
    <property type="project" value="Ensembl"/>
</dbReference>
<evidence type="ECO:0000259" key="5">
    <source>
        <dbReference type="Pfam" id="PF15619"/>
    </source>
</evidence>
<feature type="compositionally biased region" description="Basic and acidic residues" evidence="4">
    <location>
        <begin position="568"/>
        <end position="580"/>
    </location>
</feature>
<protein>
    <submittedName>
        <fullName evidence="6">Lebercilin LCA5</fullName>
    </submittedName>
</protein>
<feature type="coiled-coil region" evidence="3">
    <location>
        <begin position="220"/>
        <end position="297"/>
    </location>
</feature>
<dbReference type="Pfam" id="PF15619">
    <property type="entry name" value="Lebercilin"/>
    <property type="match status" value="1"/>
</dbReference>
<evidence type="ECO:0000313" key="7">
    <source>
        <dbReference type="Proteomes" id="UP000314987"/>
    </source>
</evidence>
<dbReference type="STRING" id="29139.ENSVURP00010006039"/>
<reference evidence="6" key="3">
    <citation type="submission" date="2025-09" db="UniProtKB">
        <authorList>
            <consortium name="Ensembl"/>
        </authorList>
    </citation>
    <scope>IDENTIFICATION</scope>
</reference>
<reference evidence="6" key="2">
    <citation type="submission" date="2025-08" db="UniProtKB">
        <authorList>
            <consortium name="Ensembl"/>
        </authorList>
    </citation>
    <scope>IDENTIFICATION</scope>
</reference>
<comment type="similarity">
    <text evidence="1">Belongs to the LCA5 family.</text>
</comment>
<feature type="compositionally biased region" description="Low complexity" evidence="4">
    <location>
        <begin position="595"/>
        <end position="613"/>
    </location>
</feature>
<gene>
    <name evidence="6" type="primary">LCA5</name>
</gene>
<feature type="region of interest" description="Disordered" evidence="4">
    <location>
        <begin position="595"/>
        <end position="664"/>
    </location>
</feature>
<dbReference type="GO" id="GO:0005730">
    <property type="term" value="C:nucleolus"/>
    <property type="evidence" value="ECO:0007669"/>
    <property type="project" value="Ensembl"/>
</dbReference>
<proteinExistence type="inferred from homology"/>
<dbReference type="GO" id="GO:0036064">
    <property type="term" value="C:ciliary basal body"/>
    <property type="evidence" value="ECO:0007669"/>
    <property type="project" value="Ensembl"/>
</dbReference>
<dbReference type="OMA" id="YQIQNID"/>
<name>A0A4X2K204_VOMUR</name>
<feature type="region of interest" description="Disordered" evidence="4">
    <location>
        <begin position="49"/>
        <end position="69"/>
    </location>
</feature>
<reference evidence="7" key="1">
    <citation type="submission" date="2018-12" db="EMBL/GenBank/DDBJ databases">
        <authorList>
            <person name="Yazar S."/>
        </authorList>
    </citation>
    <scope>NUCLEOTIDE SEQUENCE [LARGE SCALE GENOMIC DNA]</scope>
</reference>
<dbReference type="GO" id="GO:0005654">
    <property type="term" value="C:nucleoplasm"/>
    <property type="evidence" value="ECO:0007669"/>
    <property type="project" value="Ensembl"/>
</dbReference>
<evidence type="ECO:0000256" key="2">
    <source>
        <dbReference type="ARBA" id="ARBA00023054"/>
    </source>
</evidence>